<dbReference type="EMBL" id="MU004230">
    <property type="protein sequence ID" value="KAF2674276.1"/>
    <property type="molecule type" value="Genomic_DNA"/>
</dbReference>
<keyword evidence="5" id="KW-0479">Metal-binding</keyword>
<feature type="chain" id="PRO_5025377463" description="laccase" evidence="10">
    <location>
        <begin position="20"/>
        <end position="608"/>
    </location>
</feature>
<accession>A0A6A6UR95</accession>
<evidence type="ECO:0000313" key="14">
    <source>
        <dbReference type="EMBL" id="KAF2674276.1"/>
    </source>
</evidence>
<dbReference type="CDD" id="cd13901">
    <property type="entry name" value="CuRO_3_MaLCC_like"/>
    <property type="match status" value="1"/>
</dbReference>
<dbReference type="SUPFAM" id="SSF49503">
    <property type="entry name" value="Cupredoxins"/>
    <property type="match status" value="3"/>
</dbReference>
<evidence type="ECO:0000259" key="12">
    <source>
        <dbReference type="Pfam" id="PF07731"/>
    </source>
</evidence>
<feature type="domain" description="Plastocyanin-like" evidence="12">
    <location>
        <begin position="448"/>
        <end position="574"/>
    </location>
</feature>
<dbReference type="Pfam" id="PF00394">
    <property type="entry name" value="Cu-oxidase"/>
    <property type="match status" value="1"/>
</dbReference>
<dbReference type="InterPro" id="IPR008972">
    <property type="entry name" value="Cupredoxin"/>
</dbReference>
<evidence type="ECO:0000259" key="11">
    <source>
        <dbReference type="Pfam" id="PF00394"/>
    </source>
</evidence>
<keyword evidence="9" id="KW-0439">Lignin degradation</keyword>
<sequence>MHISQLFYSALFVASTALAKRLPADHILWGPGGPPSTLVQRQVATSVAAAPVPSASKTADRGCSNGPLTRSCWGNGFSISTDFDEKWPDTGKVRSYNMEITNTTCAPDGISRTCLLINGQYPGPTIVADWGDTIQVTLKNSMQANGTGFHWHGIRQLGSNSEDGVPGVTECPLAPGQTKTYTFKATQYGTSWYHSHYSVQYGDGVVGTMQINGPATANYDIDLGPYPVTDWMSNKTMFQFLSISNSSLQTGQGPPPGDNILINGTNVNAQGGGKYGQVTLTPGKKHRLRIINTSVEAAIRVSLDGHPFQVITNDFVPIKPFFTSQLLMAIGQRYDVIITANQTTGNFWFRAEPATDCATAVSHSGKSIFTYAGTTLANPTSTGVTFETTCVEPTTLVPWWPSTIPSADFASQVSSMPVDLAIPGVGTNNQNIVAWTVNLTAINIDWEQPTLAYIGNKSTDYPTTYNVLSLPTEGIWTYWIIQQAPDSPVQIPHPLHLHGHDFWILGRGDGVFDTKSNLTSLNFNNPPRRDVTFLPASGWVVITFPTDNPGAWLMHCHIATHISAGLGVQFLEATDKVAAPNSAWSNTCAQWDSYYNNSPIYVKDDSGL</sequence>
<dbReference type="Proteomes" id="UP000799302">
    <property type="component" value="Unassembled WGS sequence"/>
</dbReference>
<dbReference type="PROSITE" id="PS00080">
    <property type="entry name" value="MULTICOPPER_OXIDASE2"/>
    <property type="match status" value="1"/>
</dbReference>
<dbReference type="FunFam" id="2.60.40.420:FF:000021">
    <property type="entry name" value="Extracellular dihydrogeodin oxidase/laccase"/>
    <property type="match status" value="1"/>
</dbReference>
<keyword evidence="7" id="KW-0186">Copper</keyword>
<feature type="domain" description="Plastocyanin-like" evidence="11">
    <location>
        <begin position="229"/>
        <end position="356"/>
    </location>
</feature>
<evidence type="ECO:0000259" key="13">
    <source>
        <dbReference type="Pfam" id="PF07732"/>
    </source>
</evidence>
<comment type="cofactor">
    <cofactor evidence="2">
        <name>Cu cation</name>
        <dbReference type="ChEBI" id="CHEBI:23378"/>
    </cofactor>
</comment>
<dbReference type="InterPro" id="IPR011706">
    <property type="entry name" value="Cu-oxidase_C"/>
</dbReference>
<keyword evidence="15" id="KW-1185">Reference proteome</keyword>
<dbReference type="AlphaFoldDB" id="A0A6A6UR95"/>
<dbReference type="OrthoDB" id="2121828at2759"/>
<feature type="domain" description="Plastocyanin-like" evidence="13">
    <location>
        <begin position="100"/>
        <end position="214"/>
    </location>
</feature>
<dbReference type="GO" id="GO:0005507">
    <property type="term" value="F:copper ion binding"/>
    <property type="evidence" value="ECO:0007669"/>
    <property type="project" value="InterPro"/>
</dbReference>
<dbReference type="InterPro" id="IPR011707">
    <property type="entry name" value="Cu-oxidase-like_N"/>
</dbReference>
<proteinExistence type="inferred from homology"/>
<dbReference type="PANTHER" id="PTHR11709">
    <property type="entry name" value="MULTI-COPPER OXIDASE"/>
    <property type="match status" value="1"/>
</dbReference>
<dbReference type="GO" id="GO:0046274">
    <property type="term" value="P:lignin catabolic process"/>
    <property type="evidence" value="ECO:0007669"/>
    <property type="project" value="UniProtKB-KW"/>
</dbReference>
<organism evidence="14 15">
    <name type="scientific">Microthyrium microscopicum</name>
    <dbReference type="NCBI Taxonomy" id="703497"/>
    <lineage>
        <taxon>Eukaryota</taxon>
        <taxon>Fungi</taxon>
        <taxon>Dikarya</taxon>
        <taxon>Ascomycota</taxon>
        <taxon>Pezizomycotina</taxon>
        <taxon>Dothideomycetes</taxon>
        <taxon>Dothideomycetes incertae sedis</taxon>
        <taxon>Microthyriales</taxon>
        <taxon>Microthyriaceae</taxon>
        <taxon>Microthyrium</taxon>
    </lineage>
</organism>
<evidence type="ECO:0000256" key="8">
    <source>
        <dbReference type="ARBA" id="ARBA00023180"/>
    </source>
</evidence>
<dbReference type="Pfam" id="PF07732">
    <property type="entry name" value="Cu-oxidase_3"/>
    <property type="match status" value="1"/>
</dbReference>
<dbReference type="FunFam" id="2.60.40.420:FF:000045">
    <property type="entry name" value="Laccase 2"/>
    <property type="match status" value="1"/>
</dbReference>
<reference evidence="14" key="1">
    <citation type="journal article" date="2020" name="Stud. Mycol.">
        <title>101 Dothideomycetes genomes: a test case for predicting lifestyles and emergence of pathogens.</title>
        <authorList>
            <person name="Haridas S."/>
            <person name="Albert R."/>
            <person name="Binder M."/>
            <person name="Bloem J."/>
            <person name="Labutti K."/>
            <person name="Salamov A."/>
            <person name="Andreopoulos B."/>
            <person name="Baker S."/>
            <person name="Barry K."/>
            <person name="Bills G."/>
            <person name="Bluhm B."/>
            <person name="Cannon C."/>
            <person name="Castanera R."/>
            <person name="Culley D."/>
            <person name="Daum C."/>
            <person name="Ezra D."/>
            <person name="Gonzalez J."/>
            <person name="Henrissat B."/>
            <person name="Kuo A."/>
            <person name="Liang C."/>
            <person name="Lipzen A."/>
            <person name="Lutzoni F."/>
            <person name="Magnuson J."/>
            <person name="Mondo S."/>
            <person name="Nolan M."/>
            <person name="Ohm R."/>
            <person name="Pangilinan J."/>
            <person name="Park H.-J."/>
            <person name="Ramirez L."/>
            <person name="Alfaro M."/>
            <person name="Sun H."/>
            <person name="Tritt A."/>
            <person name="Yoshinaga Y."/>
            <person name="Zwiers L.-H."/>
            <person name="Turgeon B."/>
            <person name="Goodwin S."/>
            <person name="Spatafora J."/>
            <person name="Crous P."/>
            <person name="Grigoriev I."/>
        </authorList>
    </citation>
    <scope>NUCLEOTIDE SEQUENCE</scope>
    <source>
        <strain evidence="14">CBS 115976</strain>
    </source>
</reference>
<evidence type="ECO:0000256" key="4">
    <source>
        <dbReference type="ARBA" id="ARBA00012297"/>
    </source>
</evidence>
<dbReference type="Gene3D" id="2.60.40.420">
    <property type="entry name" value="Cupredoxins - blue copper proteins"/>
    <property type="match status" value="3"/>
</dbReference>
<evidence type="ECO:0000256" key="2">
    <source>
        <dbReference type="ARBA" id="ARBA00001935"/>
    </source>
</evidence>
<evidence type="ECO:0000256" key="7">
    <source>
        <dbReference type="ARBA" id="ARBA00023008"/>
    </source>
</evidence>
<dbReference type="PROSITE" id="PS00079">
    <property type="entry name" value="MULTICOPPER_OXIDASE1"/>
    <property type="match status" value="1"/>
</dbReference>
<dbReference type="InterPro" id="IPR001117">
    <property type="entry name" value="Cu-oxidase_2nd"/>
</dbReference>
<evidence type="ECO:0000256" key="9">
    <source>
        <dbReference type="ARBA" id="ARBA00023185"/>
    </source>
</evidence>
<dbReference type="CDD" id="cd13880">
    <property type="entry name" value="CuRO_2_MaLCC_like"/>
    <property type="match status" value="1"/>
</dbReference>
<dbReference type="InterPro" id="IPR002355">
    <property type="entry name" value="Cu_oxidase_Cu_BS"/>
</dbReference>
<dbReference type="CDD" id="cd13854">
    <property type="entry name" value="CuRO_1_MaLCC_like"/>
    <property type="match status" value="1"/>
</dbReference>
<comment type="similarity">
    <text evidence="3">Belongs to the multicopper oxidase family.</text>
</comment>
<evidence type="ECO:0000256" key="10">
    <source>
        <dbReference type="SAM" id="SignalP"/>
    </source>
</evidence>
<dbReference type="InterPro" id="IPR033138">
    <property type="entry name" value="Cu_oxidase_CS"/>
</dbReference>
<evidence type="ECO:0000256" key="1">
    <source>
        <dbReference type="ARBA" id="ARBA00000349"/>
    </source>
</evidence>
<dbReference type="PANTHER" id="PTHR11709:SF87">
    <property type="entry name" value="LACCASE"/>
    <property type="match status" value="1"/>
</dbReference>
<dbReference type="GO" id="GO:0052716">
    <property type="term" value="F:hydroquinone:oxygen oxidoreductase activity"/>
    <property type="evidence" value="ECO:0007669"/>
    <property type="project" value="UniProtKB-EC"/>
</dbReference>
<feature type="signal peptide" evidence="10">
    <location>
        <begin position="1"/>
        <end position="19"/>
    </location>
</feature>
<evidence type="ECO:0000256" key="6">
    <source>
        <dbReference type="ARBA" id="ARBA00023002"/>
    </source>
</evidence>
<dbReference type="InterPro" id="IPR045087">
    <property type="entry name" value="Cu-oxidase_fam"/>
</dbReference>
<keyword evidence="8" id="KW-0325">Glycoprotein</keyword>
<dbReference type="EC" id="1.10.3.2" evidence="4"/>
<evidence type="ECO:0000256" key="3">
    <source>
        <dbReference type="ARBA" id="ARBA00010609"/>
    </source>
</evidence>
<protein>
    <recommendedName>
        <fullName evidence="4">laccase</fullName>
        <ecNumber evidence="4">1.10.3.2</ecNumber>
    </recommendedName>
</protein>
<comment type="catalytic activity">
    <reaction evidence="1">
        <text>4 hydroquinone + O2 = 4 benzosemiquinone + 2 H2O</text>
        <dbReference type="Rhea" id="RHEA:11276"/>
        <dbReference type="ChEBI" id="CHEBI:15377"/>
        <dbReference type="ChEBI" id="CHEBI:15379"/>
        <dbReference type="ChEBI" id="CHEBI:17594"/>
        <dbReference type="ChEBI" id="CHEBI:17977"/>
        <dbReference type="EC" id="1.10.3.2"/>
    </reaction>
</comment>
<dbReference type="Pfam" id="PF07731">
    <property type="entry name" value="Cu-oxidase_2"/>
    <property type="match status" value="1"/>
</dbReference>
<gene>
    <name evidence="14" type="ORF">BT63DRAFT_6269</name>
</gene>
<keyword evidence="10" id="KW-0732">Signal</keyword>
<evidence type="ECO:0000256" key="5">
    <source>
        <dbReference type="ARBA" id="ARBA00022723"/>
    </source>
</evidence>
<evidence type="ECO:0000313" key="15">
    <source>
        <dbReference type="Proteomes" id="UP000799302"/>
    </source>
</evidence>
<name>A0A6A6UR95_9PEZI</name>
<keyword evidence="6" id="KW-0560">Oxidoreductase</keyword>